<protein>
    <submittedName>
        <fullName evidence="2">Dihydrofolate reductase</fullName>
        <ecNumber evidence="2">1.5.1.3</ecNumber>
    </submittedName>
</protein>
<proteinExistence type="predicted"/>
<feature type="domain" description="Bacterial bifunctional deaminase-reductase C-terminal" evidence="1">
    <location>
        <begin position="7"/>
        <end position="165"/>
    </location>
</feature>
<gene>
    <name evidence="2" type="ORF">MNBD_NITROSPINAE02-1876</name>
</gene>
<accession>A0A3B1CD79</accession>
<dbReference type="Pfam" id="PF01872">
    <property type="entry name" value="RibD_C"/>
    <property type="match status" value="1"/>
</dbReference>
<dbReference type="AlphaFoldDB" id="A0A3B1CD79"/>
<dbReference type="PANTHER" id="PTHR38011:SF11">
    <property type="entry name" value="2,5-DIAMINO-6-RIBOSYLAMINO-4(3H)-PYRIMIDINONE 5'-PHOSPHATE REDUCTASE"/>
    <property type="match status" value="1"/>
</dbReference>
<dbReference type="SUPFAM" id="SSF53597">
    <property type="entry name" value="Dihydrofolate reductase-like"/>
    <property type="match status" value="1"/>
</dbReference>
<dbReference type="GO" id="GO:0009231">
    <property type="term" value="P:riboflavin biosynthetic process"/>
    <property type="evidence" value="ECO:0007669"/>
    <property type="project" value="InterPro"/>
</dbReference>
<dbReference type="InterPro" id="IPR002734">
    <property type="entry name" value="RibDG_C"/>
</dbReference>
<keyword evidence="2" id="KW-0560">Oxidoreductase</keyword>
<evidence type="ECO:0000313" key="2">
    <source>
        <dbReference type="EMBL" id="VAX22643.1"/>
    </source>
</evidence>
<dbReference type="InterPro" id="IPR050765">
    <property type="entry name" value="Riboflavin_Biosynth_HTPR"/>
</dbReference>
<dbReference type="GO" id="GO:0008703">
    <property type="term" value="F:5-amino-6-(5-phosphoribosylamino)uracil reductase activity"/>
    <property type="evidence" value="ECO:0007669"/>
    <property type="project" value="InterPro"/>
</dbReference>
<organism evidence="2">
    <name type="scientific">hydrothermal vent metagenome</name>
    <dbReference type="NCBI Taxonomy" id="652676"/>
    <lineage>
        <taxon>unclassified sequences</taxon>
        <taxon>metagenomes</taxon>
        <taxon>ecological metagenomes</taxon>
    </lineage>
</organism>
<dbReference type="EC" id="1.5.1.3" evidence="2"/>
<dbReference type="InterPro" id="IPR024072">
    <property type="entry name" value="DHFR-like_dom_sf"/>
</dbReference>
<dbReference type="PANTHER" id="PTHR38011">
    <property type="entry name" value="DIHYDROFOLATE REDUCTASE FAMILY PROTEIN (AFU_ORTHOLOGUE AFUA_8G06820)"/>
    <property type="match status" value="1"/>
</dbReference>
<dbReference type="EMBL" id="UOGE01000078">
    <property type="protein sequence ID" value="VAX22643.1"/>
    <property type="molecule type" value="Genomic_DNA"/>
</dbReference>
<reference evidence="2" key="1">
    <citation type="submission" date="2018-06" db="EMBL/GenBank/DDBJ databases">
        <authorList>
            <person name="Zhirakovskaya E."/>
        </authorList>
    </citation>
    <scope>NUCLEOTIDE SEQUENCE</scope>
</reference>
<evidence type="ECO:0000259" key="1">
    <source>
        <dbReference type="Pfam" id="PF01872"/>
    </source>
</evidence>
<dbReference type="GO" id="GO:0004146">
    <property type="term" value="F:dihydrofolate reductase activity"/>
    <property type="evidence" value="ECO:0007669"/>
    <property type="project" value="UniProtKB-EC"/>
</dbReference>
<sequence length="186" mass="20595">MNIKSSVFIATSLDGFIANHDGNIDWLNEASKLAPPGEDCGYQEFINSVDVLVMGRNSYKKVSGFKEWPYKEKPVVVLSSKSVPIPTKLQKTVSSSSETPFELTRRLSDEGAKHLYIDGGITIQRFLAAGLIDELTITVIPLLIGTGKPLFGPTQNNISLIHLETKSYDFGFVQLKYRVEKTDCHA</sequence>
<dbReference type="Gene3D" id="3.40.430.10">
    <property type="entry name" value="Dihydrofolate Reductase, subunit A"/>
    <property type="match status" value="1"/>
</dbReference>
<name>A0A3B1CD79_9ZZZZ</name>